<evidence type="ECO:0000313" key="2">
    <source>
        <dbReference type="EMBL" id="MDP9792473.1"/>
    </source>
</evidence>
<comment type="caution">
    <text evidence="2">The sequence shown here is derived from an EMBL/GenBank/DDBJ whole genome shotgun (WGS) entry which is preliminary data.</text>
</comment>
<evidence type="ECO:0000313" key="3">
    <source>
        <dbReference type="Proteomes" id="UP001240984"/>
    </source>
</evidence>
<evidence type="ECO:0000256" key="1">
    <source>
        <dbReference type="SAM" id="MobiDB-lite"/>
    </source>
</evidence>
<dbReference type="EMBL" id="JAUSRA010000001">
    <property type="protein sequence ID" value="MDP9792473.1"/>
    <property type="molecule type" value="Genomic_DNA"/>
</dbReference>
<accession>A0ABT9MM25</accession>
<gene>
    <name evidence="2" type="ORF">J2S43_000985</name>
</gene>
<organism evidence="2 3">
    <name type="scientific">Catenuloplanes nepalensis</name>
    <dbReference type="NCBI Taxonomy" id="587533"/>
    <lineage>
        <taxon>Bacteria</taxon>
        <taxon>Bacillati</taxon>
        <taxon>Actinomycetota</taxon>
        <taxon>Actinomycetes</taxon>
        <taxon>Micromonosporales</taxon>
        <taxon>Micromonosporaceae</taxon>
        <taxon>Catenuloplanes</taxon>
    </lineage>
</organism>
<sequence>MTGRRMLMTALAHSRSATANQLVSGADAE</sequence>
<protein>
    <submittedName>
        <fullName evidence="2">Uncharacterized protein</fullName>
    </submittedName>
</protein>
<reference evidence="2 3" key="1">
    <citation type="submission" date="2023-07" db="EMBL/GenBank/DDBJ databases">
        <title>Sequencing the genomes of 1000 actinobacteria strains.</title>
        <authorList>
            <person name="Klenk H.-P."/>
        </authorList>
    </citation>
    <scope>NUCLEOTIDE SEQUENCE [LARGE SCALE GENOMIC DNA]</scope>
    <source>
        <strain evidence="2 3">DSM 44710</strain>
    </source>
</reference>
<proteinExistence type="predicted"/>
<name>A0ABT9MM25_9ACTN</name>
<feature type="region of interest" description="Disordered" evidence="1">
    <location>
        <begin position="1"/>
        <end position="29"/>
    </location>
</feature>
<keyword evidence="3" id="KW-1185">Reference proteome</keyword>
<dbReference type="Proteomes" id="UP001240984">
    <property type="component" value="Unassembled WGS sequence"/>
</dbReference>